<dbReference type="InterPro" id="IPR007454">
    <property type="entry name" value="UPF0250_YbeD-like"/>
</dbReference>
<dbReference type="Gene3D" id="3.30.70.260">
    <property type="match status" value="1"/>
</dbReference>
<dbReference type="Pfam" id="PF04359">
    <property type="entry name" value="DUF493"/>
    <property type="match status" value="1"/>
</dbReference>
<dbReference type="AlphaFoldDB" id="A0A537IG28"/>
<dbReference type="HAMAP" id="MF_00659">
    <property type="entry name" value="UPF0250"/>
    <property type="match status" value="1"/>
</dbReference>
<evidence type="ECO:0000313" key="2">
    <source>
        <dbReference type="EMBL" id="TMI70164.1"/>
    </source>
</evidence>
<dbReference type="PANTHER" id="PTHR38036">
    <property type="entry name" value="UPF0250 PROTEIN YBED"/>
    <property type="match status" value="1"/>
</dbReference>
<organism evidence="2 3">
    <name type="scientific">Candidatus Segetimicrobium genomatis</name>
    <dbReference type="NCBI Taxonomy" id="2569760"/>
    <lineage>
        <taxon>Bacteria</taxon>
        <taxon>Bacillati</taxon>
        <taxon>Candidatus Sysuimicrobiota</taxon>
        <taxon>Candidatus Sysuimicrobiia</taxon>
        <taxon>Candidatus Sysuimicrobiales</taxon>
        <taxon>Candidatus Segetimicrobiaceae</taxon>
        <taxon>Candidatus Segetimicrobium</taxon>
    </lineage>
</organism>
<protein>
    <submittedName>
        <fullName evidence="2">DUF493 domain-containing protein</fullName>
    </submittedName>
</protein>
<dbReference type="SUPFAM" id="SSF117991">
    <property type="entry name" value="YbeD/HP0495-like"/>
    <property type="match status" value="1"/>
</dbReference>
<evidence type="ECO:0000256" key="1">
    <source>
        <dbReference type="ARBA" id="ARBA00008460"/>
    </source>
</evidence>
<reference evidence="2 3" key="1">
    <citation type="journal article" date="2019" name="Nat. Microbiol.">
        <title>Mediterranean grassland soil C-N compound turnover is dependent on rainfall and depth, and is mediated by genomically divergent microorganisms.</title>
        <authorList>
            <person name="Diamond S."/>
            <person name="Andeer P.F."/>
            <person name="Li Z."/>
            <person name="Crits-Christoph A."/>
            <person name="Burstein D."/>
            <person name="Anantharaman K."/>
            <person name="Lane K.R."/>
            <person name="Thomas B.C."/>
            <person name="Pan C."/>
            <person name="Northen T.R."/>
            <person name="Banfield J.F."/>
        </authorList>
    </citation>
    <scope>NUCLEOTIDE SEQUENCE [LARGE SCALE GENOMIC DNA]</scope>
    <source>
        <strain evidence="2">NP_8</strain>
    </source>
</reference>
<dbReference type="InterPro" id="IPR027471">
    <property type="entry name" value="YbeD-like_sf"/>
</dbReference>
<evidence type="ECO:0000313" key="3">
    <source>
        <dbReference type="Proteomes" id="UP000318834"/>
    </source>
</evidence>
<proteinExistence type="inferred from homology"/>
<comment type="similarity">
    <text evidence="1">Belongs to the UPF0250 family.</text>
</comment>
<accession>A0A537IG28</accession>
<comment type="caution">
    <text evidence="2">The sequence shown here is derived from an EMBL/GenBank/DDBJ whole genome shotgun (WGS) entry which is preliminary data.</text>
</comment>
<dbReference type="PANTHER" id="PTHR38036:SF1">
    <property type="entry name" value="UPF0250 PROTEIN YBED"/>
    <property type="match status" value="1"/>
</dbReference>
<sequence>MPEYDAPVLAFPCEFPIKIMGKTQAGFAQAVIEVVRRHALDFDPATLEMRPSREGKYLSLTCTIRAVSREQLDELYRELCDHPMVTMVL</sequence>
<dbReference type="GO" id="GO:0005829">
    <property type="term" value="C:cytosol"/>
    <property type="evidence" value="ECO:0007669"/>
    <property type="project" value="TreeGrafter"/>
</dbReference>
<dbReference type="Proteomes" id="UP000318834">
    <property type="component" value="Unassembled WGS sequence"/>
</dbReference>
<gene>
    <name evidence="2" type="ORF">E6H05_14075</name>
</gene>
<dbReference type="EMBL" id="VBAP01000162">
    <property type="protein sequence ID" value="TMI70164.1"/>
    <property type="molecule type" value="Genomic_DNA"/>
</dbReference>
<name>A0A537IG28_9BACT</name>